<feature type="non-terminal residue" evidence="3">
    <location>
        <position position="1"/>
    </location>
</feature>
<feature type="compositionally biased region" description="Polar residues" evidence="2">
    <location>
        <begin position="257"/>
        <end position="272"/>
    </location>
</feature>
<feature type="region of interest" description="Disordered" evidence="2">
    <location>
        <begin position="1"/>
        <end position="48"/>
    </location>
</feature>
<feature type="region of interest" description="Disordered" evidence="2">
    <location>
        <begin position="200"/>
        <end position="220"/>
    </location>
</feature>
<protein>
    <submittedName>
        <fullName evidence="3">Uncharacterized protein</fullName>
    </submittedName>
</protein>
<evidence type="ECO:0000313" key="3">
    <source>
        <dbReference type="EMBL" id="KAL1404203.1"/>
    </source>
</evidence>
<evidence type="ECO:0000256" key="2">
    <source>
        <dbReference type="SAM" id="MobiDB-lite"/>
    </source>
</evidence>
<name>A0ABD1DXL4_CULPP</name>
<reference evidence="3 4" key="1">
    <citation type="submission" date="2024-05" db="EMBL/GenBank/DDBJ databases">
        <title>Culex pipiens pipiens assembly and annotation.</title>
        <authorList>
            <person name="Alout H."/>
            <person name="Durand T."/>
        </authorList>
    </citation>
    <scope>NUCLEOTIDE SEQUENCE [LARGE SCALE GENOMIC DNA]</scope>
    <source>
        <strain evidence="3">HA-2024</strain>
        <tissue evidence="3">Whole body</tissue>
    </source>
</reference>
<keyword evidence="1" id="KW-0175">Coiled coil</keyword>
<evidence type="ECO:0000313" key="4">
    <source>
        <dbReference type="Proteomes" id="UP001562425"/>
    </source>
</evidence>
<evidence type="ECO:0000256" key="1">
    <source>
        <dbReference type="SAM" id="Coils"/>
    </source>
</evidence>
<feature type="region of interest" description="Disordered" evidence="2">
    <location>
        <begin position="249"/>
        <end position="273"/>
    </location>
</feature>
<gene>
    <name evidence="3" type="ORF">pipiens_005442</name>
</gene>
<dbReference type="Proteomes" id="UP001562425">
    <property type="component" value="Unassembled WGS sequence"/>
</dbReference>
<dbReference type="AlphaFoldDB" id="A0ABD1DXL4"/>
<proteinExistence type="predicted"/>
<dbReference type="EMBL" id="JBEHCU010000704">
    <property type="protein sequence ID" value="KAL1404203.1"/>
    <property type="molecule type" value="Genomic_DNA"/>
</dbReference>
<dbReference type="Gene3D" id="1.10.287.1490">
    <property type="match status" value="1"/>
</dbReference>
<feature type="compositionally biased region" description="Basic and acidic residues" evidence="2">
    <location>
        <begin position="33"/>
        <end position="42"/>
    </location>
</feature>
<accession>A0ABD1DXL4</accession>
<keyword evidence="4" id="KW-1185">Reference proteome</keyword>
<sequence length="285" mass="32241">ERSVRSNFRNPKIAKQPFRVPQDILSSSQQDNEQQHHQENETRLFNPNRPEVAAPAIENQPAARLLSIMRRTIRNDNLEQKIQELAEALKATRQSSPSLQELLDREQAKCEELTYQLTNLNAKLGAVAQEVTRLTDDQEKLLTAHEAIKSKRDSLTEQIEELTVSMAVLEEKCRLEAEFERQDGEMEALGSLANAVQNRFVPSGKPNEGHRHRKRKEHFSGQKCFSDLQIPVAAYCPSDARRNGAAFQTWPGRLSSGPGSKWNSGSGSNTYRSAERETILNVVNR</sequence>
<comment type="caution">
    <text evidence="3">The sequence shown here is derived from an EMBL/GenBank/DDBJ whole genome shotgun (WGS) entry which is preliminary data.</text>
</comment>
<feature type="coiled-coil region" evidence="1">
    <location>
        <begin position="68"/>
        <end position="172"/>
    </location>
</feature>
<organism evidence="3 4">
    <name type="scientific">Culex pipiens pipiens</name>
    <name type="common">Northern house mosquito</name>
    <dbReference type="NCBI Taxonomy" id="38569"/>
    <lineage>
        <taxon>Eukaryota</taxon>
        <taxon>Metazoa</taxon>
        <taxon>Ecdysozoa</taxon>
        <taxon>Arthropoda</taxon>
        <taxon>Hexapoda</taxon>
        <taxon>Insecta</taxon>
        <taxon>Pterygota</taxon>
        <taxon>Neoptera</taxon>
        <taxon>Endopterygota</taxon>
        <taxon>Diptera</taxon>
        <taxon>Nematocera</taxon>
        <taxon>Culicoidea</taxon>
        <taxon>Culicidae</taxon>
        <taxon>Culicinae</taxon>
        <taxon>Culicini</taxon>
        <taxon>Culex</taxon>
        <taxon>Culex</taxon>
    </lineage>
</organism>